<dbReference type="GO" id="GO:0004672">
    <property type="term" value="F:protein kinase activity"/>
    <property type="evidence" value="ECO:0007669"/>
    <property type="project" value="InterPro"/>
</dbReference>
<dbReference type="PANTHER" id="PTHR27006">
    <property type="entry name" value="PROMASTIGOTE SURFACE ANTIGEN PROTEIN PSA"/>
    <property type="match status" value="1"/>
</dbReference>
<dbReference type="Gene3D" id="1.10.510.10">
    <property type="entry name" value="Transferase(Phosphotransferase) domain 1"/>
    <property type="match status" value="1"/>
</dbReference>
<name>A0A443PJB1_9MAGN</name>
<evidence type="ECO:0000313" key="3">
    <source>
        <dbReference type="EMBL" id="RWR90857.1"/>
    </source>
</evidence>
<gene>
    <name evidence="3" type="ORF">CKAN_01997900</name>
</gene>
<dbReference type="GO" id="GO:0005524">
    <property type="term" value="F:ATP binding"/>
    <property type="evidence" value="ECO:0007669"/>
    <property type="project" value="InterPro"/>
</dbReference>
<accession>A0A443PJB1</accession>
<dbReference type="InterPro" id="IPR000719">
    <property type="entry name" value="Prot_kinase_dom"/>
</dbReference>
<dbReference type="InterPro" id="IPR001245">
    <property type="entry name" value="Ser-Thr/Tyr_kinase_cat_dom"/>
</dbReference>
<dbReference type="FunFam" id="1.10.510.10:FF:001722">
    <property type="entry name" value="G-type lectin S-receptor-like serine/threonine-protein kinase B120"/>
    <property type="match status" value="1"/>
</dbReference>
<dbReference type="SUPFAM" id="SSF56112">
    <property type="entry name" value="Protein kinase-like (PK-like)"/>
    <property type="match status" value="1"/>
</dbReference>
<dbReference type="Pfam" id="PF07714">
    <property type="entry name" value="PK_Tyr_Ser-Thr"/>
    <property type="match status" value="1"/>
</dbReference>
<dbReference type="EMBL" id="QPKB01000008">
    <property type="protein sequence ID" value="RWR90857.1"/>
    <property type="molecule type" value="Genomic_DNA"/>
</dbReference>
<dbReference type="PROSITE" id="PS50011">
    <property type="entry name" value="PROTEIN_KINASE_DOM"/>
    <property type="match status" value="1"/>
</dbReference>
<dbReference type="OrthoDB" id="4062651at2759"/>
<keyword evidence="4" id="KW-1185">Reference proteome</keyword>
<feature type="region of interest" description="Disordered" evidence="1">
    <location>
        <begin position="130"/>
        <end position="164"/>
    </location>
</feature>
<dbReference type="Proteomes" id="UP000283530">
    <property type="component" value="Unassembled WGS sequence"/>
</dbReference>
<organism evidence="3 4">
    <name type="scientific">Cinnamomum micranthum f. kanehirae</name>
    <dbReference type="NCBI Taxonomy" id="337451"/>
    <lineage>
        <taxon>Eukaryota</taxon>
        <taxon>Viridiplantae</taxon>
        <taxon>Streptophyta</taxon>
        <taxon>Embryophyta</taxon>
        <taxon>Tracheophyta</taxon>
        <taxon>Spermatophyta</taxon>
        <taxon>Magnoliopsida</taxon>
        <taxon>Magnoliidae</taxon>
        <taxon>Laurales</taxon>
        <taxon>Lauraceae</taxon>
        <taxon>Cinnamomum</taxon>
    </lineage>
</organism>
<reference evidence="3 4" key="1">
    <citation type="journal article" date="2019" name="Nat. Plants">
        <title>Stout camphor tree genome fills gaps in understanding of flowering plant genome evolution.</title>
        <authorList>
            <person name="Chaw S.M."/>
            <person name="Liu Y.C."/>
            <person name="Wu Y.W."/>
            <person name="Wang H.Y."/>
            <person name="Lin C.I."/>
            <person name="Wu C.S."/>
            <person name="Ke H.M."/>
            <person name="Chang L.Y."/>
            <person name="Hsu C.Y."/>
            <person name="Yang H.T."/>
            <person name="Sudianto E."/>
            <person name="Hsu M.H."/>
            <person name="Wu K.P."/>
            <person name="Wang L.N."/>
            <person name="Leebens-Mack J.H."/>
            <person name="Tsai I.J."/>
        </authorList>
    </citation>
    <scope>NUCLEOTIDE SEQUENCE [LARGE SCALE GENOMIC DNA]</scope>
    <source>
        <strain evidence="4">cv. Chaw 1501</strain>
        <tissue evidence="3">Young leaves</tissue>
    </source>
</reference>
<dbReference type="PANTHER" id="PTHR27006:SF606">
    <property type="entry name" value="INTERLEUKIN-1 RECEPTOR-ASSOCIATED KINASE 4"/>
    <property type="match status" value="1"/>
</dbReference>
<feature type="domain" description="Protein kinase" evidence="2">
    <location>
        <begin position="1"/>
        <end position="110"/>
    </location>
</feature>
<keyword evidence="3" id="KW-0675">Receptor</keyword>
<evidence type="ECO:0000259" key="2">
    <source>
        <dbReference type="PROSITE" id="PS50011"/>
    </source>
</evidence>
<evidence type="ECO:0000256" key="1">
    <source>
        <dbReference type="SAM" id="MobiDB-lite"/>
    </source>
</evidence>
<comment type="caution">
    <text evidence="3">The sequence shown here is derived from an EMBL/GenBank/DDBJ whole genome shotgun (WGS) entry which is preliminary data.</text>
</comment>
<dbReference type="InterPro" id="IPR011009">
    <property type="entry name" value="Kinase-like_dom_sf"/>
</dbReference>
<keyword evidence="3" id="KW-0808">Transferase</keyword>
<proteinExistence type="predicted"/>
<evidence type="ECO:0000313" key="4">
    <source>
        <dbReference type="Proteomes" id="UP000283530"/>
    </source>
</evidence>
<protein>
    <submittedName>
        <fullName evidence="3">Cysteine-rich receptor-like protein kinase 25</fullName>
    </submittedName>
</protein>
<dbReference type="AlphaFoldDB" id="A0A443PJB1"/>
<sequence length="164" mass="17922">MKTSGYMAPEYVMHGQFSIKSDVFSFGVLLLEIVSGQKNAYDSDRGGDILSYVWKLWNDGAILEIIDSTISEHCSNSEAMRCIHIGLLCVQKDPTSRPTMSSVALMLTSLSLTLPAPSAPAFFVSSTMEPAFQSTSQEDHSDPSPSKKPLESINDVSITELDPR</sequence>
<keyword evidence="3" id="KW-0418">Kinase</keyword>